<comment type="similarity">
    <text evidence="2">Belongs to the Nudix hydrolase family.</text>
</comment>
<dbReference type="CDD" id="cd04673">
    <property type="entry name" value="NUDIX_ADPRase"/>
    <property type="match status" value="1"/>
</dbReference>
<sequence>MKLTPDSGPKEYPVRPALAVGAVVFKDNRVLLVKRGNPPARGVWAIPGGSVELGETLQEAAEREIFEETGIVIKAGEPICSFESIHRDDKGRVRFHYYIVDLAASYIRGAPTPGDDALDVGWFSREALGRLNVSPSTRKLLDQTLTFG</sequence>
<dbReference type="PROSITE" id="PS00893">
    <property type="entry name" value="NUDIX_BOX"/>
    <property type="match status" value="1"/>
</dbReference>
<dbReference type="Proteomes" id="UP000553343">
    <property type="component" value="Unassembled WGS sequence"/>
</dbReference>
<evidence type="ECO:0000256" key="2">
    <source>
        <dbReference type="RuleBase" id="RU003476"/>
    </source>
</evidence>
<dbReference type="PANTHER" id="PTHR43736:SF1">
    <property type="entry name" value="DIHYDRONEOPTERIN TRIPHOSPHATE DIPHOSPHATASE"/>
    <property type="match status" value="1"/>
</dbReference>
<reference evidence="4 5" key="1">
    <citation type="submission" date="2020-06" db="EMBL/GenBank/DDBJ databases">
        <title>High-quality draft genome of sulfate reducer Desulfobacter latus type strain AcrS2 isolated from marine sediment.</title>
        <authorList>
            <person name="Hoppe M."/>
            <person name="Larsen C.K."/>
            <person name="Marshall I.P.G."/>
            <person name="Schramm A."/>
            <person name="Marietou A.G."/>
        </authorList>
    </citation>
    <scope>NUCLEOTIDE SEQUENCE [LARGE SCALE GENOMIC DNA]</scope>
    <source>
        <strain evidence="4 5">AcRS2</strain>
    </source>
</reference>
<dbReference type="InterPro" id="IPR015797">
    <property type="entry name" value="NUDIX_hydrolase-like_dom_sf"/>
</dbReference>
<accession>A0A850T8T9</accession>
<dbReference type="InterPro" id="IPR000086">
    <property type="entry name" value="NUDIX_hydrolase_dom"/>
</dbReference>
<dbReference type="RefSeq" id="WP_178365228.1">
    <property type="nucleotide sequence ID" value="NZ_JACADJ010000004.1"/>
</dbReference>
<evidence type="ECO:0000256" key="1">
    <source>
        <dbReference type="ARBA" id="ARBA00022801"/>
    </source>
</evidence>
<dbReference type="SUPFAM" id="SSF55811">
    <property type="entry name" value="Nudix"/>
    <property type="match status" value="1"/>
</dbReference>
<feature type="domain" description="Nudix hydrolase" evidence="3">
    <location>
        <begin position="15"/>
        <end position="145"/>
    </location>
</feature>
<dbReference type="PROSITE" id="PS51462">
    <property type="entry name" value="NUDIX"/>
    <property type="match status" value="1"/>
</dbReference>
<dbReference type="InterPro" id="IPR020476">
    <property type="entry name" value="Nudix_hydrolase"/>
</dbReference>
<keyword evidence="5" id="KW-1185">Reference proteome</keyword>
<gene>
    <name evidence="4" type="ORF">HXW94_02010</name>
</gene>
<protein>
    <submittedName>
        <fullName evidence="4">NUDIX hydrolase</fullName>
    </submittedName>
</protein>
<dbReference type="InterPro" id="IPR020084">
    <property type="entry name" value="NUDIX_hydrolase_CS"/>
</dbReference>
<dbReference type="EMBL" id="JACADJ010000004">
    <property type="protein sequence ID" value="NWH03776.1"/>
    <property type="molecule type" value="Genomic_DNA"/>
</dbReference>
<comment type="caution">
    <text evidence="4">The sequence shown here is derived from an EMBL/GenBank/DDBJ whole genome shotgun (WGS) entry which is preliminary data.</text>
</comment>
<name>A0A850T8T9_9BACT</name>
<dbReference type="PANTHER" id="PTHR43736">
    <property type="entry name" value="ADP-RIBOSE PYROPHOSPHATASE"/>
    <property type="match status" value="1"/>
</dbReference>
<dbReference type="PRINTS" id="PR00502">
    <property type="entry name" value="NUDIXFAMILY"/>
</dbReference>
<evidence type="ECO:0000313" key="5">
    <source>
        <dbReference type="Proteomes" id="UP000553343"/>
    </source>
</evidence>
<proteinExistence type="inferred from homology"/>
<dbReference type="GO" id="GO:0016787">
    <property type="term" value="F:hydrolase activity"/>
    <property type="evidence" value="ECO:0007669"/>
    <property type="project" value="UniProtKB-KW"/>
</dbReference>
<evidence type="ECO:0000313" key="4">
    <source>
        <dbReference type="EMBL" id="NWH03776.1"/>
    </source>
</evidence>
<dbReference type="AlphaFoldDB" id="A0A850T8T9"/>
<dbReference type="Pfam" id="PF00293">
    <property type="entry name" value="NUDIX"/>
    <property type="match status" value="1"/>
</dbReference>
<evidence type="ECO:0000259" key="3">
    <source>
        <dbReference type="PROSITE" id="PS51462"/>
    </source>
</evidence>
<organism evidence="4 5">
    <name type="scientific">Desulfobacter latus</name>
    <dbReference type="NCBI Taxonomy" id="2292"/>
    <lineage>
        <taxon>Bacteria</taxon>
        <taxon>Pseudomonadati</taxon>
        <taxon>Thermodesulfobacteriota</taxon>
        <taxon>Desulfobacteria</taxon>
        <taxon>Desulfobacterales</taxon>
        <taxon>Desulfobacteraceae</taxon>
        <taxon>Desulfobacter</taxon>
    </lineage>
</organism>
<dbReference type="Gene3D" id="3.90.79.10">
    <property type="entry name" value="Nucleoside Triphosphate Pyrophosphohydrolase"/>
    <property type="match status" value="1"/>
</dbReference>
<keyword evidence="1 2" id="KW-0378">Hydrolase</keyword>